<dbReference type="SUPFAM" id="SSF52540">
    <property type="entry name" value="P-loop containing nucleoside triphosphate hydrolases"/>
    <property type="match status" value="1"/>
</dbReference>
<organism evidence="6 7">
    <name type="scientific">Oceanobacillus luteolus</name>
    <dbReference type="NCBI Taxonomy" id="1274358"/>
    <lineage>
        <taxon>Bacteria</taxon>
        <taxon>Bacillati</taxon>
        <taxon>Bacillota</taxon>
        <taxon>Bacilli</taxon>
        <taxon>Bacillales</taxon>
        <taxon>Bacillaceae</taxon>
        <taxon>Oceanobacillus</taxon>
    </lineage>
</organism>
<keyword evidence="4 6" id="KW-0067">ATP-binding</keyword>
<evidence type="ECO:0000256" key="3">
    <source>
        <dbReference type="ARBA" id="ARBA00022741"/>
    </source>
</evidence>
<comment type="similarity">
    <text evidence="1">Belongs to the ABC transporter superfamily.</text>
</comment>
<accession>A0ABW4HW87</accession>
<dbReference type="PANTHER" id="PTHR43335">
    <property type="entry name" value="ABC TRANSPORTER, ATP-BINDING PROTEIN"/>
    <property type="match status" value="1"/>
</dbReference>
<gene>
    <name evidence="6" type="ORF">ACFSBH_17735</name>
</gene>
<dbReference type="EMBL" id="JBHUDE010000157">
    <property type="protein sequence ID" value="MFD1609462.1"/>
    <property type="molecule type" value="Genomic_DNA"/>
</dbReference>
<dbReference type="PROSITE" id="PS50893">
    <property type="entry name" value="ABC_TRANSPORTER_2"/>
    <property type="match status" value="1"/>
</dbReference>
<protein>
    <submittedName>
        <fullName evidence="6">ABC transporter ATP-binding protein</fullName>
    </submittedName>
</protein>
<dbReference type="InterPro" id="IPR003593">
    <property type="entry name" value="AAA+_ATPase"/>
</dbReference>
<keyword evidence="3" id="KW-0547">Nucleotide-binding</keyword>
<name>A0ABW4HW87_9BACI</name>
<dbReference type="PROSITE" id="PS00211">
    <property type="entry name" value="ABC_TRANSPORTER_1"/>
    <property type="match status" value="1"/>
</dbReference>
<proteinExistence type="inferred from homology"/>
<dbReference type="SMART" id="SM00382">
    <property type="entry name" value="AAA"/>
    <property type="match status" value="1"/>
</dbReference>
<dbReference type="PANTHER" id="PTHR43335:SF4">
    <property type="entry name" value="ABC TRANSPORTER, ATP-BINDING PROTEIN"/>
    <property type="match status" value="1"/>
</dbReference>
<evidence type="ECO:0000259" key="5">
    <source>
        <dbReference type="PROSITE" id="PS50893"/>
    </source>
</evidence>
<evidence type="ECO:0000313" key="6">
    <source>
        <dbReference type="EMBL" id="MFD1609462.1"/>
    </source>
</evidence>
<dbReference type="RefSeq" id="WP_251515457.1">
    <property type="nucleotide sequence ID" value="NZ_JAMBON010000025.1"/>
</dbReference>
<keyword evidence="2" id="KW-0813">Transport</keyword>
<dbReference type="InterPro" id="IPR003439">
    <property type="entry name" value="ABC_transporter-like_ATP-bd"/>
</dbReference>
<dbReference type="Proteomes" id="UP001597221">
    <property type="component" value="Unassembled WGS sequence"/>
</dbReference>
<keyword evidence="7" id="KW-1185">Reference proteome</keyword>
<dbReference type="Gene3D" id="3.40.50.300">
    <property type="entry name" value="P-loop containing nucleotide triphosphate hydrolases"/>
    <property type="match status" value="1"/>
</dbReference>
<comment type="caution">
    <text evidence="6">The sequence shown here is derived from an EMBL/GenBank/DDBJ whole genome shotgun (WGS) entry which is preliminary data.</text>
</comment>
<feature type="domain" description="ABC transporter" evidence="5">
    <location>
        <begin position="6"/>
        <end position="234"/>
    </location>
</feature>
<dbReference type="InterPro" id="IPR027417">
    <property type="entry name" value="P-loop_NTPase"/>
</dbReference>
<evidence type="ECO:0000256" key="1">
    <source>
        <dbReference type="ARBA" id="ARBA00005417"/>
    </source>
</evidence>
<evidence type="ECO:0000256" key="2">
    <source>
        <dbReference type="ARBA" id="ARBA00022448"/>
    </source>
</evidence>
<dbReference type="InterPro" id="IPR017871">
    <property type="entry name" value="ABC_transporter-like_CS"/>
</dbReference>
<reference evidence="7" key="1">
    <citation type="journal article" date="2019" name="Int. J. Syst. Evol. Microbiol.">
        <title>The Global Catalogue of Microorganisms (GCM) 10K type strain sequencing project: providing services to taxonomists for standard genome sequencing and annotation.</title>
        <authorList>
            <consortium name="The Broad Institute Genomics Platform"/>
            <consortium name="The Broad Institute Genome Sequencing Center for Infectious Disease"/>
            <person name="Wu L."/>
            <person name="Ma J."/>
        </authorList>
    </citation>
    <scope>NUCLEOTIDE SEQUENCE [LARGE SCALE GENOMIC DNA]</scope>
    <source>
        <strain evidence="7">CGMCC 1.12376</strain>
    </source>
</reference>
<evidence type="ECO:0000256" key="4">
    <source>
        <dbReference type="ARBA" id="ARBA00022840"/>
    </source>
</evidence>
<evidence type="ECO:0000313" key="7">
    <source>
        <dbReference type="Proteomes" id="UP001597221"/>
    </source>
</evidence>
<dbReference type="Pfam" id="PF00005">
    <property type="entry name" value="ABC_tran"/>
    <property type="match status" value="1"/>
</dbReference>
<sequence length="306" mass="33939">MPEIAMQLTNVSKRIGKKEIIKDLSFSINRGEVFGFIGPNGAGKTTTIRMMVGLMKITEGDIHILGKSIKSDFKQAIREVGAIVENPELYPFLTGAQNLKQYARMIPGVTQKDIDEAVRLVGMEKALNEKVGRYSLGMRQRIGIAQAILHKPSILILDEPTNGLDPAGIREIRQYIRKLAAEKNVAVIISSHLLSEIELMCDRIGIIKNGELVATQDVRENTSSTTQTLLQVEMEATPLDKALEIINEKTTAAQTNNKITFEIEKEHIPALISNLVEQNILIYEVSVTKSTLEDKFFDLIGENVIG</sequence>
<dbReference type="GO" id="GO:0005524">
    <property type="term" value="F:ATP binding"/>
    <property type="evidence" value="ECO:0007669"/>
    <property type="project" value="UniProtKB-KW"/>
</dbReference>